<accession>A0A6J0JJJ3</accession>
<dbReference type="OrthoDB" id="1938625at2759"/>
<dbReference type="PANTHER" id="PTHR33116:SF66">
    <property type="entry name" value="REVERSE TRANSCRIPTASE ZINC-BINDING DOMAIN-CONTAINING PROTEIN"/>
    <property type="match status" value="1"/>
</dbReference>
<protein>
    <submittedName>
        <fullName evidence="3">Uncharacterized protein LOC108808096</fullName>
    </submittedName>
</protein>
<evidence type="ECO:0000259" key="1">
    <source>
        <dbReference type="Pfam" id="PF13966"/>
    </source>
</evidence>
<dbReference type="RefSeq" id="XP_018435797.1">
    <property type="nucleotide sequence ID" value="XM_018580295.1"/>
</dbReference>
<dbReference type="PANTHER" id="PTHR33116">
    <property type="entry name" value="REVERSE TRANSCRIPTASE ZINC-BINDING DOMAIN-CONTAINING PROTEIN-RELATED-RELATED"/>
    <property type="match status" value="1"/>
</dbReference>
<feature type="domain" description="Reverse transcriptase zinc-binding" evidence="1">
    <location>
        <begin position="103"/>
        <end position="185"/>
    </location>
</feature>
<reference evidence="2" key="1">
    <citation type="journal article" date="2019" name="Database">
        <title>The radish genome database (RadishGD): an integrated information resource for radish genomics.</title>
        <authorList>
            <person name="Yu H.J."/>
            <person name="Baek S."/>
            <person name="Lee Y.J."/>
            <person name="Cho A."/>
            <person name="Mun J.H."/>
        </authorList>
    </citation>
    <scope>NUCLEOTIDE SEQUENCE [LARGE SCALE GENOMIC DNA]</scope>
    <source>
        <strain evidence="2">cv. WK10039</strain>
    </source>
</reference>
<reference evidence="3" key="2">
    <citation type="submission" date="2025-08" db="UniProtKB">
        <authorList>
            <consortium name="RefSeq"/>
        </authorList>
    </citation>
    <scope>IDENTIFICATION</scope>
    <source>
        <tissue evidence="3">Leaf</tissue>
    </source>
</reference>
<evidence type="ECO:0000313" key="3">
    <source>
        <dbReference type="RefSeq" id="XP_018435797.1"/>
    </source>
</evidence>
<dbReference type="InterPro" id="IPR026960">
    <property type="entry name" value="RVT-Znf"/>
</dbReference>
<dbReference type="Pfam" id="PF13966">
    <property type="entry name" value="zf-RVT"/>
    <property type="match status" value="1"/>
</dbReference>
<gene>
    <name evidence="3" type="primary">LOC108808096</name>
</gene>
<name>A0A6J0JJJ3_RAPSA</name>
<dbReference type="AlphaFoldDB" id="A0A6J0JJJ3"/>
<proteinExistence type="predicted"/>
<dbReference type="KEGG" id="rsz:108808096"/>
<organism evidence="2 3">
    <name type="scientific">Raphanus sativus</name>
    <name type="common">Radish</name>
    <name type="synonym">Raphanus raphanistrum var. sativus</name>
    <dbReference type="NCBI Taxonomy" id="3726"/>
    <lineage>
        <taxon>Eukaryota</taxon>
        <taxon>Viridiplantae</taxon>
        <taxon>Streptophyta</taxon>
        <taxon>Embryophyta</taxon>
        <taxon>Tracheophyta</taxon>
        <taxon>Spermatophyta</taxon>
        <taxon>Magnoliopsida</taxon>
        <taxon>eudicotyledons</taxon>
        <taxon>Gunneridae</taxon>
        <taxon>Pentapetalae</taxon>
        <taxon>rosids</taxon>
        <taxon>malvids</taxon>
        <taxon>Brassicales</taxon>
        <taxon>Brassicaceae</taxon>
        <taxon>Brassiceae</taxon>
        <taxon>Raphanus</taxon>
    </lineage>
</organism>
<dbReference type="GeneID" id="108808096"/>
<keyword evidence="2" id="KW-1185">Reference proteome</keyword>
<dbReference type="Proteomes" id="UP000504610">
    <property type="component" value="Chromosome 6"/>
</dbReference>
<evidence type="ECO:0000313" key="2">
    <source>
        <dbReference type="Proteomes" id="UP000504610"/>
    </source>
</evidence>
<sequence length="286" mass="33639">MAYEFMRVEVRDCATTHFWFDNWMGVGKLIDATGAIGTTYLGLTRRALVCNAVSGDGWSMRNKRSRRFQLLYNQILAEQVPSVDRGSDLVLWKQGEDDYKDSFSTTNTWEQIRSKKPKVDWCRVVWFSQNIPRYAFITWLAIQNRLSTGDRMRSWGITQGCGLCGEQDETRDHLFFACPYSFTVWEGLVRGLFGRRTNPDWSITLNEIKRSRTSQLDTILLKLIFQAVIYHIWRERNSRRHQGKWTTTDQIHKVIDRSMRNRIVSLKYGPQHKHAGLLQRWFQLTS</sequence>